<proteinExistence type="predicted"/>
<protein>
    <submittedName>
        <fullName evidence="1">12447_t:CDS:1</fullName>
    </submittedName>
</protein>
<sequence length="197" mass="22994">SLPMDTQLHWNKESSRIYGVSYDDGDFMISTPPYIPNSSDSCFLNDVLCGIFHYDMWTASIDIWIGLNVIWIIGLILTQAYQIAKAKTTYEMANLHRYSYFGNYNSINVREQIMATLAAAPTTSLRMFSGRRTTRRKHFNDRNGNPFDFGYWNNCVDFWSQGHGGMMQKIDWRELYDVPFERHGNLKPRNGYVDIRD</sequence>
<comment type="caution">
    <text evidence="1">The sequence shown here is derived from an EMBL/GenBank/DDBJ whole genome shotgun (WGS) entry which is preliminary data.</text>
</comment>
<feature type="non-terminal residue" evidence="1">
    <location>
        <position position="1"/>
    </location>
</feature>
<dbReference type="Proteomes" id="UP000789920">
    <property type="component" value="Unassembled WGS sequence"/>
</dbReference>
<keyword evidence="2" id="KW-1185">Reference proteome</keyword>
<organism evidence="1 2">
    <name type="scientific">Racocetra persica</name>
    <dbReference type="NCBI Taxonomy" id="160502"/>
    <lineage>
        <taxon>Eukaryota</taxon>
        <taxon>Fungi</taxon>
        <taxon>Fungi incertae sedis</taxon>
        <taxon>Mucoromycota</taxon>
        <taxon>Glomeromycotina</taxon>
        <taxon>Glomeromycetes</taxon>
        <taxon>Diversisporales</taxon>
        <taxon>Gigasporaceae</taxon>
        <taxon>Racocetra</taxon>
    </lineage>
</organism>
<reference evidence="1" key="1">
    <citation type="submission" date="2021-06" db="EMBL/GenBank/DDBJ databases">
        <authorList>
            <person name="Kallberg Y."/>
            <person name="Tangrot J."/>
            <person name="Rosling A."/>
        </authorList>
    </citation>
    <scope>NUCLEOTIDE SEQUENCE</scope>
    <source>
        <strain evidence="1">MA461A</strain>
    </source>
</reference>
<name>A0ACA9Q490_9GLOM</name>
<accession>A0ACA9Q490</accession>
<evidence type="ECO:0000313" key="2">
    <source>
        <dbReference type="Proteomes" id="UP000789920"/>
    </source>
</evidence>
<evidence type="ECO:0000313" key="1">
    <source>
        <dbReference type="EMBL" id="CAG8732539.1"/>
    </source>
</evidence>
<dbReference type="EMBL" id="CAJVQC010026235">
    <property type="protein sequence ID" value="CAG8732539.1"/>
    <property type="molecule type" value="Genomic_DNA"/>
</dbReference>
<gene>
    <name evidence="1" type="ORF">RPERSI_LOCUS12309</name>
</gene>
<feature type="non-terminal residue" evidence="1">
    <location>
        <position position="197"/>
    </location>
</feature>